<dbReference type="GO" id="GO:0006952">
    <property type="term" value="P:defense response"/>
    <property type="evidence" value="ECO:0007669"/>
    <property type="project" value="UniProtKB-KW"/>
</dbReference>
<sequence>MAEALVNVLLERLATVAHDKVRGEFKLVSGVEEEVNSLSRNLEAIQAVLEDAEQRQVTEATVKRWLSELTEVSYEIDDVLDEWITQVRKRQMEKEEKHALAIAKKVRSSASSFVSGSKVRRFIHRREIAAKIEELNERLASIDERKQSFGFQNTARVPELPQRQKTTSLPNVKTFGRDNEKKLIVSKLLSESSEGNEVPLIIPIVGMGGMGKTTLAQLVYNDENVKSHFDKRIWVCVSDPFEEIKIAQAIIEEIDKDNSSKSSNVLQTLTQCIYKLIEGKQFLLVLDDVWSPNSDQWEELIKPLRNGALGSRILVTTRKEEVADLMKATTQMISLKALSDAFCLSLFYYGANMDENNVPKEFHGIGLSIARRCNGLPLAAKTLGSLMRHKKKIHEWQAVLKSKTWELKEIQQDVFRPLLLSYHDLTPATQRCLLYCVIFPKDYVYNMNRLIELWMSQDYLNAKESKDKIVVGQNYFNDLAMRSFFQDIDADVENENMTCKIMILDVAKDKVHHLTLVHATEGDSLKSFLPNYKKLRTLIAIESSKNSIGPIFESVVQLKCLRTLNLSDWRGEDCLKEIPETIGGLIHLRYLDLSGNEGLEELPSALGSLYNLQTLRLVGCSSLKKVDVRGLINLRHLYVERCPCLNLIKGIEKLTDLQRLDWFRVPDGDEGNKLEDLKDLNQLQGSLDIYIRGNPNMAANKVHLLQLHLYFLTGDEVKDREIMNGLEPHPSLESLFISSYRGGAFSHWLSSSNSLRVLTLSNCFNCGFLPPLGKLASLESLDIAMLPGVSKVGIEFLGIDDGQTSSSSSSIFISFPKLKQLTFRCMLSWKEWVGVENNNITIMPCLSQLTIEDCWKLKALPDFLWKTPLQKLHILRSPILRDLYRQGLGEEWAKISHIPTIKIEDGSDFQPGRRGLF</sequence>
<comment type="caution">
    <text evidence="11">The sequence shown here is derived from an EMBL/GenBank/DDBJ whole genome shotgun (WGS) entry which is preliminary data.</text>
</comment>
<evidence type="ECO:0000259" key="10">
    <source>
        <dbReference type="Pfam" id="PF25019"/>
    </source>
</evidence>
<keyword evidence="2" id="KW-0677">Repeat</keyword>
<dbReference type="Gene3D" id="1.10.10.10">
    <property type="entry name" value="Winged helix-like DNA-binding domain superfamily/Winged helix DNA-binding domain"/>
    <property type="match status" value="1"/>
</dbReference>
<feature type="domain" description="NB-ARC" evidence="7">
    <location>
        <begin position="185"/>
        <end position="352"/>
    </location>
</feature>
<evidence type="ECO:0000259" key="9">
    <source>
        <dbReference type="Pfam" id="PF23559"/>
    </source>
</evidence>
<keyword evidence="4" id="KW-0611">Plant defense</keyword>
<evidence type="ECO:0000256" key="5">
    <source>
        <dbReference type="ARBA" id="ARBA00022840"/>
    </source>
</evidence>
<dbReference type="FunFam" id="3.40.50.300:FF:001091">
    <property type="entry name" value="Probable disease resistance protein At1g61300"/>
    <property type="match status" value="1"/>
</dbReference>
<keyword evidence="12" id="KW-1185">Reference proteome</keyword>
<dbReference type="InterPro" id="IPR041118">
    <property type="entry name" value="Rx_N"/>
</dbReference>
<evidence type="ECO:0000313" key="11">
    <source>
        <dbReference type="EMBL" id="PRQ59223.1"/>
    </source>
</evidence>
<keyword evidence="6" id="KW-0175">Coiled coil</keyword>
<gene>
    <name evidence="11" type="ORF">RchiOBHm_Chr1g0367831</name>
</gene>
<protein>
    <submittedName>
        <fullName evidence="11">Putative P-loop containing nucleoside triphosphate hydrolase, leucine-rich repeat domain, L</fullName>
    </submittedName>
</protein>
<dbReference type="SUPFAM" id="SSF52058">
    <property type="entry name" value="L domain-like"/>
    <property type="match status" value="1"/>
</dbReference>
<proteinExistence type="predicted"/>
<name>A0A2P6SKN5_ROSCH</name>
<dbReference type="Pfam" id="PF00931">
    <property type="entry name" value="NB-ARC"/>
    <property type="match status" value="1"/>
</dbReference>
<feature type="domain" description="Disease resistance N-terminal" evidence="8">
    <location>
        <begin position="6"/>
        <end position="96"/>
    </location>
</feature>
<dbReference type="Pfam" id="PF18052">
    <property type="entry name" value="Rx_N"/>
    <property type="match status" value="1"/>
</dbReference>
<dbReference type="InterPro" id="IPR042197">
    <property type="entry name" value="Apaf_helical"/>
</dbReference>
<evidence type="ECO:0000256" key="1">
    <source>
        <dbReference type="ARBA" id="ARBA00022614"/>
    </source>
</evidence>
<evidence type="ECO:0000259" key="8">
    <source>
        <dbReference type="Pfam" id="PF18052"/>
    </source>
</evidence>
<dbReference type="PRINTS" id="PR00364">
    <property type="entry name" value="DISEASERSIST"/>
</dbReference>
<dbReference type="InterPro" id="IPR036388">
    <property type="entry name" value="WH-like_DNA-bd_sf"/>
</dbReference>
<dbReference type="InterPro" id="IPR056789">
    <property type="entry name" value="LRR_R13L1-DRL21"/>
</dbReference>
<dbReference type="GO" id="GO:0043531">
    <property type="term" value="F:ADP binding"/>
    <property type="evidence" value="ECO:0007669"/>
    <property type="project" value="InterPro"/>
</dbReference>
<dbReference type="GO" id="GO:0005524">
    <property type="term" value="F:ATP binding"/>
    <property type="evidence" value="ECO:0007669"/>
    <property type="project" value="UniProtKB-KW"/>
</dbReference>
<dbReference type="Pfam" id="PF25019">
    <property type="entry name" value="LRR_R13L1-DRL21"/>
    <property type="match status" value="1"/>
</dbReference>
<evidence type="ECO:0000313" key="12">
    <source>
        <dbReference type="Proteomes" id="UP000238479"/>
    </source>
</evidence>
<organism evidence="11 12">
    <name type="scientific">Rosa chinensis</name>
    <name type="common">China rose</name>
    <dbReference type="NCBI Taxonomy" id="74649"/>
    <lineage>
        <taxon>Eukaryota</taxon>
        <taxon>Viridiplantae</taxon>
        <taxon>Streptophyta</taxon>
        <taxon>Embryophyta</taxon>
        <taxon>Tracheophyta</taxon>
        <taxon>Spermatophyta</taxon>
        <taxon>Magnoliopsida</taxon>
        <taxon>eudicotyledons</taxon>
        <taxon>Gunneridae</taxon>
        <taxon>Pentapetalae</taxon>
        <taxon>rosids</taxon>
        <taxon>fabids</taxon>
        <taxon>Rosales</taxon>
        <taxon>Rosaceae</taxon>
        <taxon>Rosoideae</taxon>
        <taxon>Rosoideae incertae sedis</taxon>
        <taxon>Rosa</taxon>
    </lineage>
</organism>
<evidence type="ECO:0000256" key="3">
    <source>
        <dbReference type="ARBA" id="ARBA00022741"/>
    </source>
</evidence>
<dbReference type="InterPro" id="IPR058922">
    <property type="entry name" value="WHD_DRP"/>
</dbReference>
<dbReference type="PANTHER" id="PTHR36766">
    <property type="entry name" value="PLANT BROAD-SPECTRUM MILDEW RESISTANCE PROTEIN RPW8"/>
    <property type="match status" value="1"/>
</dbReference>
<dbReference type="Gene3D" id="1.20.5.4130">
    <property type="match status" value="1"/>
</dbReference>
<feature type="coiled-coil region" evidence="6">
    <location>
        <begin position="28"/>
        <end position="55"/>
    </location>
</feature>
<dbReference type="GO" id="GO:0051707">
    <property type="term" value="P:response to other organism"/>
    <property type="evidence" value="ECO:0007669"/>
    <property type="project" value="UniProtKB-ARBA"/>
</dbReference>
<dbReference type="Gene3D" id="3.40.50.300">
    <property type="entry name" value="P-loop containing nucleotide triphosphate hydrolases"/>
    <property type="match status" value="1"/>
</dbReference>
<dbReference type="InterPro" id="IPR002182">
    <property type="entry name" value="NB-ARC"/>
</dbReference>
<keyword evidence="1" id="KW-0433">Leucine-rich repeat</keyword>
<accession>A0A2P6SKN5</accession>
<evidence type="ECO:0000259" key="7">
    <source>
        <dbReference type="Pfam" id="PF00931"/>
    </source>
</evidence>
<dbReference type="Gramene" id="PRQ59223">
    <property type="protein sequence ID" value="PRQ59223"/>
    <property type="gene ID" value="RchiOBHm_Chr1g0367831"/>
</dbReference>
<dbReference type="CDD" id="cd14798">
    <property type="entry name" value="RX-CC_like"/>
    <property type="match status" value="1"/>
</dbReference>
<keyword evidence="3" id="KW-0547">Nucleotide-binding</keyword>
<dbReference type="EMBL" id="PDCK01000039">
    <property type="protein sequence ID" value="PRQ59223.1"/>
    <property type="molecule type" value="Genomic_DNA"/>
</dbReference>
<keyword evidence="5" id="KW-0067">ATP-binding</keyword>
<dbReference type="AlphaFoldDB" id="A0A2P6SKN5"/>
<dbReference type="Proteomes" id="UP000238479">
    <property type="component" value="Chromosome 1"/>
</dbReference>
<reference evidence="11 12" key="1">
    <citation type="journal article" date="2018" name="Nat. Genet.">
        <title>The Rosa genome provides new insights in the design of modern roses.</title>
        <authorList>
            <person name="Bendahmane M."/>
        </authorList>
    </citation>
    <scope>NUCLEOTIDE SEQUENCE [LARGE SCALE GENOMIC DNA]</scope>
    <source>
        <strain evidence="12">cv. Old Blush</strain>
    </source>
</reference>
<feature type="domain" description="R13L1/DRL21-like LRR repeat region" evidence="10">
    <location>
        <begin position="674"/>
        <end position="784"/>
    </location>
</feature>
<dbReference type="Pfam" id="PF23559">
    <property type="entry name" value="WHD_DRP"/>
    <property type="match status" value="1"/>
</dbReference>
<dbReference type="Gene3D" id="3.80.10.10">
    <property type="entry name" value="Ribonuclease Inhibitor"/>
    <property type="match status" value="1"/>
</dbReference>
<dbReference type="OMA" id="VELICCK"/>
<dbReference type="SUPFAM" id="SSF52540">
    <property type="entry name" value="P-loop containing nucleoside triphosphate hydrolases"/>
    <property type="match status" value="1"/>
</dbReference>
<dbReference type="InterPro" id="IPR027417">
    <property type="entry name" value="P-loop_NTPase"/>
</dbReference>
<dbReference type="PANTHER" id="PTHR36766:SF45">
    <property type="entry name" value="NB-ARC DOMAIN-CONTAINING PROTEIN"/>
    <property type="match status" value="1"/>
</dbReference>
<keyword evidence="11" id="KW-0378">Hydrolase</keyword>
<evidence type="ECO:0000256" key="4">
    <source>
        <dbReference type="ARBA" id="ARBA00022821"/>
    </source>
</evidence>
<feature type="domain" description="Disease resistance protein winged helix" evidence="9">
    <location>
        <begin position="438"/>
        <end position="504"/>
    </location>
</feature>
<dbReference type="Gene3D" id="1.10.8.430">
    <property type="entry name" value="Helical domain of apoptotic protease-activating factors"/>
    <property type="match status" value="1"/>
</dbReference>
<evidence type="ECO:0000256" key="2">
    <source>
        <dbReference type="ARBA" id="ARBA00022737"/>
    </source>
</evidence>
<dbReference type="InterPro" id="IPR038005">
    <property type="entry name" value="RX-like_CC"/>
</dbReference>
<evidence type="ECO:0000256" key="6">
    <source>
        <dbReference type="SAM" id="Coils"/>
    </source>
</evidence>
<dbReference type="InterPro" id="IPR032675">
    <property type="entry name" value="LRR_dom_sf"/>
</dbReference>
<dbReference type="GO" id="GO:0016787">
    <property type="term" value="F:hydrolase activity"/>
    <property type="evidence" value="ECO:0007669"/>
    <property type="project" value="UniProtKB-KW"/>
</dbReference>